<dbReference type="EMBL" id="MWWW01000004">
    <property type="protein sequence ID" value="OZG61065.1"/>
    <property type="molecule type" value="Genomic_DNA"/>
</dbReference>
<evidence type="ECO:0000313" key="1">
    <source>
        <dbReference type="EMBL" id="OZG61065.1"/>
    </source>
</evidence>
<sequence length="45" mass="5200">MTQPVRYDYWLSDGVIVRLYDYTAAQSAYKICSMPMRYGVSPICS</sequence>
<protein>
    <submittedName>
        <fullName evidence="1">Uncharacterized protein</fullName>
    </submittedName>
</protein>
<dbReference type="AlphaFoldDB" id="A0A261FQ00"/>
<keyword evidence="2" id="KW-1185">Reference proteome</keyword>
<gene>
    <name evidence="1" type="ORF">BMYO_0364</name>
</gene>
<name>A0A261FQ00_9BIFI</name>
<accession>A0A261FQ00</accession>
<evidence type="ECO:0000313" key="2">
    <source>
        <dbReference type="Proteomes" id="UP000216871"/>
    </source>
</evidence>
<comment type="caution">
    <text evidence="1">The sequence shown here is derived from an EMBL/GenBank/DDBJ whole genome shotgun (WGS) entry which is preliminary data.</text>
</comment>
<reference evidence="1 2" key="1">
    <citation type="journal article" date="2017" name="BMC Genomics">
        <title>Comparative genomic and phylogenomic analyses of the Bifidobacteriaceae family.</title>
        <authorList>
            <person name="Lugli G.A."/>
            <person name="Milani C."/>
            <person name="Turroni F."/>
            <person name="Duranti S."/>
            <person name="Mancabelli L."/>
            <person name="Mangifesta M."/>
            <person name="Ferrario C."/>
            <person name="Modesto M."/>
            <person name="Mattarelli P."/>
            <person name="Jiri K."/>
            <person name="van Sinderen D."/>
            <person name="Ventura M."/>
        </authorList>
    </citation>
    <scope>NUCLEOTIDE SEQUENCE [LARGE SCALE GENOMIC DNA]</scope>
    <source>
        <strain evidence="1 2">DSM 100196</strain>
    </source>
</reference>
<dbReference type="Proteomes" id="UP000216871">
    <property type="component" value="Unassembled WGS sequence"/>
</dbReference>
<organism evidence="1 2">
    <name type="scientific">Bifidobacterium myosotis</name>
    <dbReference type="NCBI Taxonomy" id="1630166"/>
    <lineage>
        <taxon>Bacteria</taxon>
        <taxon>Bacillati</taxon>
        <taxon>Actinomycetota</taxon>
        <taxon>Actinomycetes</taxon>
        <taxon>Bifidobacteriales</taxon>
        <taxon>Bifidobacteriaceae</taxon>
        <taxon>Bifidobacterium</taxon>
    </lineage>
</organism>
<proteinExistence type="predicted"/>